<organism evidence="7 8">
    <name type="scientific">Ixodes scapularis</name>
    <name type="common">Black-legged tick</name>
    <name type="synonym">Deer tick</name>
    <dbReference type="NCBI Taxonomy" id="6945"/>
    <lineage>
        <taxon>Eukaryota</taxon>
        <taxon>Metazoa</taxon>
        <taxon>Ecdysozoa</taxon>
        <taxon>Arthropoda</taxon>
        <taxon>Chelicerata</taxon>
        <taxon>Arachnida</taxon>
        <taxon>Acari</taxon>
        <taxon>Parasitiformes</taxon>
        <taxon>Ixodida</taxon>
        <taxon>Ixodoidea</taxon>
        <taxon>Ixodidae</taxon>
        <taxon>Ixodinae</taxon>
        <taxon>Ixodes</taxon>
    </lineage>
</organism>
<dbReference type="HOGENOM" id="CLU_1158870_0_0_1"/>
<dbReference type="SUPFAM" id="SSF140809">
    <property type="entry name" value="Rhabdovirus nucleoprotein-like"/>
    <property type="match status" value="1"/>
</dbReference>
<dbReference type="InterPro" id="IPR023330">
    <property type="entry name" value="Rhabdovirus_ncapsid_N"/>
</dbReference>
<dbReference type="Gene3D" id="1.10.3570.10">
    <property type="entry name" value="Rhabdovirus nucleocapsid protein like domain"/>
    <property type="match status" value="1"/>
</dbReference>
<evidence type="ECO:0000256" key="4">
    <source>
        <dbReference type="ARBA" id="ARBA00023200"/>
    </source>
</evidence>
<dbReference type="InterPro" id="IPR000448">
    <property type="entry name" value="Rhabdo_ncapsid"/>
</dbReference>
<dbReference type="Gene3D" id="1.10.3610.10">
    <property type="entry name" value="Nucleoprotein"/>
    <property type="match status" value="1"/>
</dbReference>
<comment type="subcellular location">
    <subcellularLocation>
        <location evidence="1">Host cytoplasm</location>
    </subcellularLocation>
    <subcellularLocation>
        <location evidence="2">Virion</location>
    </subcellularLocation>
</comment>
<dbReference type="OrthoDB" id="6774217at2759"/>
<name>A0A1S4KXL2_IXOSC</name>
<dbReference type="InterPro" id="IPR035961">
    <property type="entry name" value="Rhabdovirus_nucleoprotein-like"/>
</dbReference>
<sequence>MAQLIASPPFELAKADFASASTAYAAWGTDPAYTGMIAAIDMFLCRFPTNKYAAVRAGTMPSRYKDCSVFTSLGQILSLTGLNIAELFRWMFLEGVADEAEALMNPLDEMDEEFSYAPYLSDLNLVPRSPYSAVANPMLHQWLHTVGSLLLAERSLNARHLSDNSFQQILANATMLSFVRHRATGFKMLFASTQEKADEEGRATATETGLDKSGVPSGSSAVLWFSWLDGKNFVVPFAIYNFMYRALESVTGLRDGSVGKKI</sequence>
<dbReference type="VEuPathDB" id="VectorBase:ISCI010205"/>
<proteinExistence type="predicted"/>
<accession>A0A1S4KXL2</accession>
<keyword evidence="5" id="KW-0687">Ribonucleoprotein</keyword>
<dbReference type="Proteomes" id="UP000001555">
    <property type="component" value="Unassembled WGS sequence"/>
</dbReference>
<evidence type="ECO:0000256" key="2">
    <source>
        <dbReference type="ARBA" id="ARBA00004328"/>
    </source>
</evidence>
<reference evidence="7" key="2">
    <citation type="submission" date="2020-05" db="UniProtKB">
        <authorList>
            <consortium name="EnsemblMetazoa"/>
        </authorList>
    </citation>
    <scope>IDENTIFICATION</scope>
    <source>
        <strain evidence="7">wikel</strain>
    </source>
</reference>
<feature type="domain" description="Rhabdovirus nucleocapsid" evidence="6">
    <location>
        <begin position="22"/>
        <end position="249"/>
    </location>
</feature>
<evidence type="ECO:0000313" key="8">
    <source>
        <dbReference type="Proteomes" id="UP000001555"/>
    </source>
</evidence>
<dbReference type="VEuPathDB" id="VectorBase:ISCW005823"/>
<dbReference type="PaxDb" id="6945-B7PPY5"/>
<evidence type="ECO:0000256" key="3">
    <source>
        <dbReference type="ARBA" id="ARBA00022884"/>
    </source>
</evidence>
<dbReference type="InterPro" id="IPR023331">
    <property type="entry name" value="Rhabdovirus_ncapsid_C"/>
</dbReference>
<dbReference type="EnsemblMetazoa" id="ISCW005823-RA">
    <property type="protein sequence ID" value="ISCW005823-PA"/>
    <property type="gene ID" value="ISCW005823"/>
</dbReference>
<dbReference type="VEuPathDB" id="VectorBase:ISCP_002659"/>
<evidence type="ECO:0000256" key="1">
    <source>
        <dbReference type="ARBA" id="ARBA00004192"/>
    </source>
</evidence>
<evidence type="ECO:0000259" key="6">
    <source>
        <dbReference type="Pfam" id="PF00945"/>
    </source>
</evidence>
<evidence type="ECO:0000256" key="5">
    <source>
        <dbReference type="ARBA" id="ARBA00023274"/>
    </source>
</evidence>
<keyword evidence="3" id="KW-0694">RNA-binding</keyword>
<keyword evidence="8" id="KW-1185">Reference proteome</keyword>
<reference evidence="8" key="1">
    <citation type="submission" date="2008-03" db="EMBL/GenBank/DDBJ databases">
        <title>Annotation of Ixodes scapularis.</title>
        <authorList>
            <consortium name="Ixodes scapularis Genome Project Consortium"/>
            <person name="Caler E."/>
            <person name="Hannick L.I."/>
            <person name="Bidwell S."/>
            <person name="Joardar V."/>
            <person name="Thiagarajan M."/>
            <person name="Amedeo P."/>
            <person name="Galinsky K.J."/>
            <person name="Schobel S."/>
            <person name="Inman J."/>
            <person name="Hostetler J."/>
            <person name="Miller J."/>
            <person name="Hammond M."/>
            <person name="Megy K."/>
            <person name="Lawson D."/>
            <person name="Kodira C."/>
            <person name="Sutton G."/>
            <person name="Meyer J."/>
            <person name="Hill C.A."/>
            <person name="Birren B."/>
            <person name="Nene V."/>
            <person name="Collins F."/>
            <person name="Alarcon-Chaidez F."/>
            <person name="Wikel S."/>
            <person name="Strausberg R."/>
        </authorList>
    </citation>
    <scope>NUCLEOTIDE SEQUENCE [LARGE SCALE GENOMIC DNA]</scope>
    <source>
        <strain evidence="8">Wikel</strain>
    </source>
</reference>
<dbReference type="Pfam" id="PF00945">
    <property type="entry name" value="Rhabdo_ncap"/>
    <property type="match status" value="1"/>
</dbReference>
<protein>
    <submittedName>
        <fullName evidence="7">Nucleoprotein, putative</fullName>
    </submittedName>
</protein>
<evidence type="ECO:0000313" key="7">
    <source>
        <dbReference type="EnsemblMetazoa" id="ISCW005823-PA"/>
    </source>
</evidence>
<keyword evidence="4" id="KW-1035">Host cytoplasm</keyword>
<dbReference type="EMBL" id="ABJB010430317">
    <property type="status" value="NOT_ANNOTATED_CDS"/>
    <property type="molecule type" value="Genomic_DNA"/>
</dbReference>